<organism evidence="2 3">
    <name type="scientific">Aureobasidium pullulans</name>
    <name type="common">Black yeast</name>
    <name type="synonym">Pullularia pullulans</name>
    <dbReference type="NCBI Taxonomy" id="5580"/>
    <lineage>
        <taxon>Eukaryota</taxon>
        <taxon>Fungi</taxon>
        <taxon>Dikarya</taxon>
        <taxon>Ascomycota</taxon>
        <taxon>Pezizomycotina</taxon>
        <taxon>Dothideomycetes</taxon>
        <taxon>Dothideomycetidae</taxon>
        <taxon>Dothideales</taxon>
        <taxon>Saccotheciaceae</taxon>
        <taxon>Aureobasidium</taxon>
    </lineage>
</organism>
<reference evidence="2 3" key="1">
    <citation type="submission" date="2018-10" db="EMBL/GenBank/DDBJ databases">
        <title>Fifty Aureobasidium pullulans genomes reveal a recombining polyextremotolerant generalist.</title>
        <authorList>
            <person name="Gostincar C."/>
            <person name="Turk M."/>
            <person name="Zajc J."/>
            <person name="Gunde-Cimerman N."/>
        </authorList>
    </citation>
    <scope>NUCLEOTIDE SEQUENCE [LARGE SCALE GENOMIC DNA]</scope>
    <source>
        <strain evidence="2 3">EXF-1645</strain>
    </source>
</reference>
<feature type="region of interest" description="Disordered" evidence="1">
    <location>
        <begin position="132"/>
        <end position="192"/>
    </location>
</feature>
<sequence>MAPRKPSGSKPGRNKRKRLAAEKKQNADASMSAVVKPRYPLPPKPPPPAWQQATSSVVVPSIPTTQSKFSFSSSIGVKPTAIGNTKPTFDDADPVARSPGSARAIPTSTGAVSASAYASAGAAYASAGAAYASASDLGPPDDDDDDDDSGSSSDGSADFDNEEDEDEYSEFDYSGSEDFGEYTLSFPDTHNDMLSEDNSIEVEMLTPLTAEEQTAANLRLQTTITRAMRDITSTQRTLESALGTKSPMAAFAAIILQFSAAFDLNTDKSDLPSNEDMSAWLSDNMIELLVLFLTPGLEDGPGVKFLQPGVLSTVIPSFAAWRGSVTSAGGRIVDMNDWLTWSLRDSSWRLKILPLDSARSILALCSLADRNIALLIDIVLVSLSCSHLPNSTDRSFFLAI</sequence>
<feature type="compositionally biased region" description="Acidic residues" evidence="1">
    <location>
        <begin position="139"/>
        <end position="149"/>
    </location>
</feature>
<gene>
    <name evidence="2" type="ORF">D6C78_04417</name>
</gene>
<dbReference type="Proteomes" id="UP000308724">
    <property type="component" value="Unassembled WGS sequence"/>
</dbReference>
<dbReference type="AlphaFoldDB" id="A0A4T0BSU5"/>
<comment type="caution">
    <text evidence="2">The sequence shown here is derived from an EMBL/GenBank/DDBJ whole genome shotgun (WGS) entry which is preliminary data.</text>
</comment>
<protein>
    <submittedName>
        <fullName evidence="2">Uncharacterized protein</fullName>
    </submittedName>
</protein>
<feature type="compositionally biased region" description="Acidic residues" evidence="1">
    <location>
        <begin position="157"/>
        <end position="170"/>
    </location>
</feature>
<evidence type="ECO:0000256" key="1">
    <source>
        <dbReference type="SAM" id="MobiDB-lite"/>
    </source>
</evidence>
<dbReference type="EMBL" id="QZBZ01000074">
    <property type="protein sequence ID" value="TIA37890.1"/>
    <property type="molecule type" value="Genomic_DNA"/>
</dbReference>
<name>A0A4T0BSU5_AURPU</name>
<proteinExistence type="predicted"/>
<feature type="region of interest" description="Disordered" evidence="1">
    <location>
        <begin position="1"/>
        <end position="53"/>
    </location>
</feature>
<accession>A0A4T0BSU5</accession>
<feature type="compositionally biased region" description="Pro residues" evidence="1">
    <location>
        <begin position="39"/>
        <end position="49"/>
    </location>
</feature>
<feature type="region of interest" description="Disordered" evidence="1">
    <location>
        <begin position="82"/>
        <end position="112"/>
    </location>
</feature>
<evidence type="ECO:0000313" key="2">
    <source>
        <dbReference type="EMBL" id="TIA37890.1"/>
    </source>
</evidence>
<evidence type="ECO:0000313" key="3">
    <source>
        <dbReference type="Proteomes" id="UP000308724"/>
    </source>
</evidence>